<reference evidence="3" key="1">
    <citation type="submission" date="2016-01" db="EMBL/GenBank/DDBJ databases">
        <title>Draft genome sequence of Thermodesulfovibrio aggregans strain TGE-P1.</title>
        <authorList>
            <person name="Sekiguchi Y."/>
            <person name="Ohashi A."/>
            <person name="Matsuura N."/>
            <person name="Tourlousse M.D."/>
        </authorList>
    </citation>
    <scope>NUCLEOTIDE SEQUENCE [LARGE SCALE GENOMIC DNA]</scope>
    <source>
        <strain evidence="3">TGE-P1</strain>
    </source>
</reference>
<dbReference type="RefSeq" id="WP_059175819.1">
    <property type="nucleotide sequence ID" value="NZ_BCNO01000001.1"/>
</dbReference>
<organism evidence="2 3">
    <name type="scientific">Thermodesulfovibrio aggregans</name>
    <dbReference type="NCBI Taxonomy" id="86166"/>
    <lineage>
        <taxon>Bacteria</taxon>
        <taxon>Pseudomonadati</taxon>
        <taxon>Nitrospirota</taxon>
        <taxon>Thermodesulfovibrionia</taxon>
        <taxon>Thermodesulfovibrionales</taxon>
        <taxon>Thermodesulfovibrionaceae</taxon>
        <taxon>Thermodesulfovibrio</taxon>
    </lineage>
</organism>
<feature type="transmembrane region" description="Helical" evidence="1">
    <location>
        <begin position="7"/>
        <end position="27"/>
    </location>
</feature>
<evidence type="ECO:0000313" key="2">
    <source>
        <dbReference type="EMBL" id="GAQ94357.1"/>
    </source>
</evidence>
<gene>
    <name evidence="2" type="ORF">TAGGR_1537</name>
</gene>
<keyword evidence="3" id="KW-1185">Reference proteome</keyword>
<accession>A0A0U9HXA9</accession>
<evidence type="ECO:0000256" key="1">
    <source>
        <dbReference type="SAM" id="Phobius"/>
    </source>
</evidence>
<keyword evidence="1" id="KW-0812">Transmembrane</keyword>
<dbReference type="Proteomes" id="UP000054976">
    <property type="component" value="Unassembled WGS sequence"/>
</dbReference>
<evidence type="ECO:0000313" key="3">
    <source>
        <dbReference type="Proteomes" id="UP000054976"/>
    </source>
</evidence>
<dbReference type="EMBL" id="BCNO01000001">
    <property type="protein sequence ID" value="GAQ94357.1"/>
    <property type="molecule type" value="Genomic_DNA"/>
</dbReference>
<sequence length="127" mass="15148">MKTWFVYVFGRWIVLSGIAGALLQFVLSDYLRIHTIPAFLLNQFLLANVFWFVDKAIFKSHFNIPAFYPLWEIRKNVVCADCGKICEGYRVVKTKNYDRLHDPEPEFRCKECRERKLDELRRRGIEV</sequence>
<dbReference type="AlphaFoldDB" id="A0A0U9HXA9"/>
<protein>
    <submittedName>
        <fullName evidence="2">Uncharacterized protein</fullName>
    </submittedName>
</protein>
<proteinExistence type="predicted"/>
<name>A0A0U9HXA9_9BACT</name>
<dbReference type="OrthoDB" id="157161at2"/>
<keyword evidence="1" id="KW-0472">Membrane</keyword>
<keyword evidence="1" id="KW-1133">Transmembrane helix</keyword>
<feature type="transmembrane region" description="Helical" evidence="1">
    <location>
        <begin position="33"/>
        <end position="53"/>
    </location>
</feature>
<comment type="caution">
    <text evidence="2">The sequence shown here is derived from an EMBL/GenBank/DDBJ whole genome shotgun (WGS) entry which is preliminary data.</text>
</comment>